<organism evidence="7 8">
    <name type="scientific">Catenulispora yoronensis</name>
    <dbReference type="NCBI Taxonomy" id="450799"/>
    <lineage>
        <taxon>Bacteria</taxon>
        <taxon>Bacillati</taxon>
        <taxon>Actinomycetota</taxon>
        <taxon>Actinomycetes</taxon>
        <taxon>Catenulisporales</taxon>
        <taxon>Catenulisporaceae</taxon>
        <taxon>Catenulispora</taxon>
    </lineage>
</organism>
<comment type="caution">
    <text evidence="7">The sequence shown here is derived from an EMBL/GenBank/DDBJ whole genome shotgun (WGS) entry which is preliminary data.</text>
</comment>
<dbReference type="InterPro" id="IPR006094">
    <property type="entry name" value="Oxid_FAD_bind_N"/>
</dbReference>
<comment type="cofactor">
    <cofactor evidence="1">
        <name>FAD</name>
        <dbReference type="ChEBI" id="CHEBI:57692"/>
    </cofactor>
</comment>
<gene>
    <name evidence="7" type="ORF">GCM10009839_30140</name>
</gene>
<dbReference type="Gene3D" id="3.40.462.20">
    <property type="match status" value="1"/>
</dbReference>
<dbReference type="PANTHER" id="PTHR42973">
    <property type="entry name" value="BINDING OXIDOREDUCTASE, PUTATIVE (AFU_ORTHOLOGUE AFUA_1G17690)-RELATED"/>
    <property type="match status" value="1"/>
</dbReference>
<reference evidence="7 8" key="1">
    <citation type="journal article" date="2019" name="Int. J. Syst. Evol. Microbiol.">
        <title>The Global Catalogue of Microorganisms (GCM) 10K type strain sequencing project: providing services to taxonomists for standard genome sequencing and annotation.</title>
        <authorList>
            <consortium name="The Broad Institute Genomics Platform"/>
            <consortium name="The Broad Institute Genome Sequencing Center for Infectious Disease"/>
            <person name="Wu L."/>
            <person name="Ma J."/>
        </authorList>
    </citation>
    <scope>NUCLEOTIDE SEQUENCE [LARGE SCALE GENOMIC DNA]</scope>
    <source>
        <strain evidence="7 8">JCM 16014</strain>
    </source>
</reference>
<sequence length="440" mass="45721">MSQPSLLPLRTAVRGEVLLPGDSGFDEAARPWNLAIDQAVLAVVTAADADDVAAAVRFAKDLGVPIAVQPNGHGASGTAAGTILLRTGRLDEITLDVQARTARVGAGVKSGAVTAAAAEHGLVHRPGSSPVVSATGYTLGGGVGFFARKYGMSSDHVVEFEVVDAEGERRRVGADEHPDLFHALLGGGGDFAIVTAMTLRLHEERELFGGTVIWPAARAAEVFQAFRDVTAAAPPELTVWASLAQFPGAPAMAAVSVAFLGSEADGRALLKPFDAIDDVLQGAWRPVPFTEIGTITNDPVDPGPSVSRAELFGRFDAGVVATLLAEPIDPLLAVQVRHLGGALAEDRPGPHGPVTEEYLVYMVGLALTPEGGAAVAAKQAEVAARLGDVLTGRKPATFLSPVDTLADAFPAEQIELLRAAKQKWDPQGRFVANYPVPVGK</sequence>
<evidence type="ECO:0000256" key="2">
    <source>
        <dbReference type="ARBA" id="ARBA00005466"/>
    </source>
</evidence>
<keyword evidence="3" id="KW-0285">Flavoprotein</keyword>
<dbReference type="EMBL" id="BAAAQN010000014">
    <property type="protein sequence ID" value="GAA2028815.1"/>
    <property type="molecule type" value="Genomic_DNA"/>
</dbReference>
<evidence type="ECO:0000313" key="7">
    <source>
        <dbReference type="EMBL" id="GAA2028815.1"/>
    </source>
</evidence>
<evidence type="ECO:0000256" key="5">
    <source>
        <dbReference type="ARBA" id="ARBA00023002"/>
    </source>
</evidence>
<feature type="domain" description="FAD-binding PCMH-type" evidence="6">
    <location>
        <begin position="36"/>
        <end position="204"/>
    </location>
</feature>
<dbReference type="Proteomes" id="UP001500751">
    <property type="component" value="Unassembled WGS sequence"/>
</dbReference>
<proteinExistence type="inferred from homology"/>
<protein>
    <submittedName>
        <fullName evidence="7">FAD-binding oxidoreductase</fullName>
    </submittedName>
</protein>
<keyword evidence="4" id="KW-0274">FAD</keyword>
<dbReference type="InterPro" id="IPR016167">
    <property type="entry name" value="FAD-bd_PCMH_sub1"/>
</dbReference>
<evidence type="ECO:0000256" key="1">
    <source>
        <dbReference type="ARBA" id="ARBA00001974"/>
    </source>
</evidence>
<evidence type="ECO:0000313" key="8">
    <source>
        <dbReference type="Proteomes" id="UP001500751"/>
    </source>
</evidence>
<dbReference type="Gene3D" id="3.30.43.10">
    <property type="entry name" value="Uridine Diphospho-n-acetylenolpyruvylglucosamine Reductase, domain 2"/>
    <property type="match status" value="1"/>
</dbReference>
<dbReference type="InterPro" id="IPR016166">
    <property type="entry name" value="FAD-bd_PCMH"/>
</dbReference>
<keyword evidence="8" id="KW-1185">Reference proteome</keyword>
<evidence type="ECO:0000259" key="6">
    <source>
        <dbReference type="PROSITE" id="PS51387"/>
    </source>
</evidence>
<dbReference type="Gene3D" id="3.30.465.10">
    <property type="match status" value="1"/>
</dbReference>
<evidence type="ECO:0000256" key="3">
    <source>
        <dbReference type="ARBA" id="ARBA00022630"/>
    </source>
</evidence>
<dbReference type="InterPro" id="IPR016169">
    <property type="entry name" value="FAD-bd_PCMH_sub2"/>
</dbReference>
<dbReference type="InterPro" id="IPR036318">
    <property type="entry name" value="FAD-bd_PCMH-like_sf"/>
</dbReference>
<comment type="similarity">
    <text evidence="2">Belongs to the oxygen-dependent FAD-linked oxidoreductase family.</text>
</comment>
<dbReference type="Pfam" id="PF01565">
    <property type="entry name" value="FAD_binding_4"/>
    <property type="match status" value="1"/>
</dbReference>
<keyword evidence="5" id="KW-0560">Oxidoreductase</keyword>
<dbReference type="PROSITE" id="PS51387">
    <property type="entry name" value="FAD_PCMH"/>
    <property type="match status" value="1"/>
</dbReference>
<accession>A0ABN2UBB2</accession>
<dbReference type="RefSeq" id="WP_344666206.1">
    <property type="nucleotide sequence ID" value="NZ_BAAAQN010000014.1"/>
</dbReference>
<dbReference type="PANTHER" id="PTHR42973:SF39">
    <property type="entry name" value="FAD-BINDING PCMH-TYPE DOMAIN-CONTAINING PROTEIN"/>
    <property type="match status" value="1"/>
</dbReference>
<name>A0ABN2UBB2_9ACTN</name>
<dbReference type="InterPro" id="IPR050416">
    <property type="entry name" value="FAD-linked_Oxidoreductase"/>
</dbReference>
<evidence type="ECO:0000256" key="4">
    <source>
        <dbReference type="ARBA" id="ARBA00022827"/>
    </source>
</evidence>
<dbReference type="SUPFAM" id="SSF56176">
    <property type="entry name" value="FAD-binding/transporter-associated domain-like"/>
    <property type="match status" value="1"/>
</dbReference>